<dbReference type="Pfam" id="PF13814">
    <property type="entry name" value="Replic_Relax"/>
    <property type="match status" value="1"/>
</dbReference>
<evidence type="ECO:0000313" key="1">
    <source>
        <dbReference type="EMBL" id="RFA31553.1"/>
    </source>
</evidence>
<dbReference type="SUPFAM" id="SSF46785">
    <property type="entry name" value="Winged helix' DNA-binding domain"/>
    <property type="match status" value="1"/>
</dbReference>
<dbReference type="InterPro" id="IPR025855">
    <property type="entry name" value="Replic_Relax"/>
</dbReference>
<dbReference type="Gene3D" id="1.10.10.10">
    <property type="entry name" value="Winged helix-like DNA-binding domain superfamily/Winged helix DNA-binding domain"/>
    <property type="match status" value="1"/>
</dbReference>
<dbReference type="InterPro" id="IPR036388">
    <property type="entry name" value="WH-like_DNA-bd_sf"/>
</dbReference>
<dbReference type="EMBL" id="NFZW01000049">
    <property type="protein sequence ID" value="RFA31553.1"/>
    <property type="molecule type" value="Genomic_DNA"/>
</dbReference>
<gene>
    <name evidence="1" type="ORF">CAL65_22295</name>
</gene>
<dbReference type="RefSeq" id="WP_116304326.1">
    <property type="nucleotide sequence ID" value="NZ_NFZV01000054.1"/>
</dbReference>
<proteinExistence type="predicted"/>
<accession>A0A3E0WH40</accession>
<dbReference type="AlphaFoldDB" id="A0A3E0WH40"/>
<reference evidence="2" key="1">
    <citation type="submission" date="2017-05" db="EMBL/GenBank/DDBJ databases">
        <authorList>
            <person name="Sharma S."/>
            <person name="Sidhu C."/>
            <person name="Pinnaka A.K."/>
        </authorList>
    </citation>
    <scope>NUCLEOTIDE SEQUENCE [LARGE SCALE GENOMIC DNA]</scope>
    <source>
        <strain evidence="2">AK93</strain>
    </source>
</reference>
<organism evidence="1 2">
    <name type="scientific">Alkalilimnicola ehrlichii</name>
    <dbReference type="NCBI Taxonomy" id="351052"/>
    <lineage>
        <taxon>Bacteria</taxon>
        <taxon>Pseudomonadati</taxon>
        <taxon>Pseudomonadota</taxon>
        <taxon>Gammaproteobacteria</taxon>
        <taxon>Chromatiales</taxon>
        <taxon>Ectothiorhodospiraceae</taxon>
        <taxon>Alkalilimnicola</taxon>
    </lineage>
</organism>
<evidence type="ECO:0008006" key="3">
    <source>
        <dbReference type="Google" id="ProtNLM"/>
    </source>
</evidence>
<dbReference type="InterPro" id="IPR036390">
    <property type="entry name" value="WH_DNA-bd_sf"/>
</dbReference>
<protein>
    <recommendedName>
        <fullName evidence="3">HTH marR-type domain-containing protein</fullName>
    </recommendedName>
</protein>
<keyword evidence="2" id="KW-1185">Reference proteome</keyword>
<sequence length="231" mass="26002">MRVRRLSYTARAVLRILAELEYATSDQLTVYLNVDRSTVTRTLRTLEAGSLVTLLRVARPYVVSATPAGLRAVAAKPRTGRRVRSWSAIAHRCHVNAAVLRLGAHFPGFRVLLRVDAFSLGLSPAHGEHLARSDDGIYSLLLMDDYFMSSERIVRVWRRRHRSKPAYYAPPAPRHWFDVADRFIVAVTDAEHLADHRAYLAQADVLSVFHTPAGELIAPKLLYVPALWQLA</sequence>
<name>A0A3E0WH40_9GAMM</name>
<comment type="caution">
    <text evidence="1">The sequence shown here is derived from an EMBL/GenBank/DDBJ whole genome shotgun (WGS) entry which is preliminary data.</text>
</comment>
<dbReference type="Proteomes" id="UP000256763">
    <property type="component" value="Unassembled WGS sequence"/>
</dbReference>
<evidence type="ECO:0000313" key="2">
    <source>
        <dbReference type="Proteomes" id="UP000256763"/>
    </source>
</evidence>